<name>A0ABW1YBD9_9DEIO</name>
<sequence>MSRRGQPLKLGPVRTDVRGAEAALAALWAEEGTETRAYTGNLIALTAPSHQKRVREALAGLEGRYAGRQIIGVLDGSEAVEVDAELVQQPGGLFIERLTLHAGEEQLRGAILPLLRPATVNHIWWGSDLPPGGPLLQELTEIADQVIADSLSLDIPPARHYALADLSWSRLAPWREALAQVFDRPDACAQLHRVDTLRLFYAGHNQLPARLFAAFVADTLGWPDLSRVTFEPGKCGRENGDLCGLELTGAGAGFTLAADRSGLVRQAAYWDDQSERISESHLPTLSLTEGLARLMVLPGRSGTFERAWALARRSLP</sequence>
<feature type="domain" description="Glucose-6-phosphate dehydrogenase assembly protein OpcA C-terminal" evidence="1">
    <location>
        <begin position="162"/>
        <end position="308"/>
    </location>
</feature>
<proteinExistence type="predicted"/>
<dbReference type="EMBL" id="JBHSWD010000001">
    <property type="protein sequence ID" value="MFC6591288.1"/>
    <property type="molecule type" value="Genomic_DNA"/>
</dbReference>
<dbReference type="InterPro" id="IPR004555">
    <property type="entry name" value="G6PDH_assembly_OpcA"/>
</dbReference>
<reference evidence="3" key="1">
    <citation type="journal article" date="2019" name="Int. J. Syst. Evol. Microbiol.">
        <title>The Global Catalogue of Microorganisms (GCM) 10K type strain sequencing project: providing services to taxonomists for standard genome sequencing and annotation.</title>
        <authorList>
            <consortium name="The Broad Institute Genomics Platform"/>
            <consortium name="The Broad Institute Genome Sequencing Center for Infectious Disease"/>
            <person name="Wu L."/>
            <person name="Ma J."/>
        </authorList>
    </citation>
    <scope>NUCLEOTIDE SEQUENCE [LARGE SCALE GENOMIC DNA]</scope>
    <source>
        <strain evidence="3">CGMCC 1.15772</strain>
    </source>
</reference>
<comment type="caution">
    <text evidence="2">The sequence shown here is derived from an EMBL/GenBank/DDBJ whole genome shotgun (WGS) entry which is preliminary data.</text>
</comment>
<dbReference type="PANTHER" id="PTHR38658">
    <property type="entry name" value="OXPP CYCLE PROTEIN OPCA-RELATED"/>
    <property type="match status" value="1"/>
</dbReference>
<dbReference type="PANTHER" id="PTHR38658:SF1">
    <property type="entry name" value="OXPP CYCLE PROTEIN OPCA-RELATED"/>
    <property type="match status" value="1"/>
</dbReference>
<evidence type="ECO:0000313" key="3">
    <source>
        <dbReference type="Proteomes" id="UP001596297"/>
    </source>
</evidence>
<dbReference type="Proteomes" id="UP001596297">
    <property type="component" value="Unassembled WGS sequence"/>
</dbReference>
<dbReference type="Pfam" id="PF20171">
    <property type="entry name" value="OpcA_G6PD_C"/>
    <property type="match status" value="1"/>
</dbReference>
<organism evidence="2 3">
    <name type="scientific">Deinococcus lacus</name>
    <dbReference type="NCBI Taxonomy" id="392561"/>
    <lineage>
        <taxon>Bacteria</taxon>
        <taxon>Thermotogati</taxon>
        <taxon>Deinococcota</taxon>
        <taxon>Deinococci</taxon>
        <taxon>Deinococcales</taxon>
        <taxon>Deinococcaceae</taxon>
        <taxon>Deinococcus</taxon>
    </lineage>
</organism>
<accession>A0ABW1YBD9</accession>
<evidence type="ECO:0000259" key="1">
    <source>
        <dbReference type="Pfam" id="PF20171"/>
    </source>
</evidence>
<protein>
    <submittedName>
        <fullName evidence="2">Glucose-6-phosphate dehydrogenase assembly protein OpcA</fullName>
    </submittedName>
</protein>
<evidence type="ECO:0000313" key="2">
    <source>
        <dbReference type="EMBL" id="MFC6591288.1"/>
    </source>
</evidence>
<dbReference type="RefSeq" id="WP_380082291.1">
    <property type="nucleotide sequence ID" value="NZ_JBHSWD010000001.1"/>
</dbReference>
<gene>
    <name evidence="2" type="ORF">ACFP81_04135</name>
</gene>
<dbReference type="InterPro" id="IPR046802">
    <property type="entry name" value="OpcA_G6PD_C"/>
</dbReference>
<keyword evidence="3" id="KW-1185">Reference proteome</keyword>